<proteinExistence type="predicted"/>
<feature type="non-terminal residue" evidence="1">
    <location>
        <position position="70"/>
    </location>
</feature>
<evidence type="ECO:0000313" key="2">
    <source>
        <dbReference type="Proteomes" id="UP000729182"/>
    </source>
</evidence>
<evidence type="ECO:0000313" key="1">
    <source>
        <dbReference type="EMBL" id="MTV78285.1"/>
    </source>
</evidence>
<sequence>MSQISLNKRKLFTTSAEEVTAELVSEAVELHQSRLLRGYIENENMYMSKHDILKAPKKDSWKPDNRLVIN</sequence>
<gene>
    <name evidence="1" type="ORF">GM535_13810</name>
</gene>
<accession>A0AAW9W8S8</accession>
<comment type="caution">
    <text evidence="1">The sequence shown here is derived from an EMBL/GenBank/DDBJ whole genome shotgun (WGS) entry which is preliminary data.</text>
</comment>
<organism evidence="1 2">
    <name type="scientific">Streptococcus pneumoniae</name>
    <dbReference type="NCBI Taxonomy" id="1313"/>
    <lineage>
        <taxon>Bacteria</taxon>
        <taxon>Bacillati</taxon>
        <taxon>Bacillota</taxon>
        <taxon>Bacilli</taxon>
        <taxon>Lactobacillales</taxon>
        <taxon>Streptococcaceae</taxon>
        <taxon>Streptococcus</taxon>
    </lineage>
</organism>
<reference evidence="1" key="1">
    <citation type="submission" date="2019-11" db="EMBL/GenBank/DDBJ databases">
        <title>Growth characteristics of pneumococcus vary with the chemical composition of the capsule and with environmental conditions.</title>
        <authorList>
            <person name="Tothpal A."/>
            <person name="Desobry K."/>
            <person name="Joshi S."/>
            <person name="Wyllie A.L."/>
            <person name="Weinberger D.M."/>
        </authorList>
    </citation>
    <scope>NUCLEOTIDE SEQUENCE</scope>
    <source>
        <strain evidence="1">Pnumococcus10A</strain>
    </source>
</reference>
<dbReference type="EMBL" id="WNHN01000876">
    <property type="protein sequence ID" value="MTV78285.1"/>
    <property type="molecule type" value="Genomic_DNA"/>
</dbReference>
<name>A0AAW9W8S8_STREE</name>
<protein>
    <submittedName>
        <fullName evidence="1">Phage portal protein</fullName>
    </submittedName>
</protein>
<dbReference type="Proteomes" id="UP000729182">
    <property type="component" value="Unassembled WGS sequence"/>
</dbReference>
<dbReference type="AlphaFoldDB" id="A0AAW9W8S8"/>